<evidence type="ECO:0000313" key="3">
    <source>
        <dbReference type="Proteomes" id="UP000273643"/>
    </source>
</evidence>
<protein>
    <recommendedName>
        <fullName evidence="4">Outer membrane lipoprotein-sorting protein</fullName>
    </recommendedName>
</protein>
<comment type="caution">
    <text evidence="2">The sequence shown here is derived from an EMBL/GenBank/DDBJ whole genome shotgun (WGS) entry which is preliminary data.</text>
</comment>
<proteinExistence type="predicted"/>
<evidence type="ECO:0008006" key="4">
    <source>
        <dbReference type="Google" id="ProtNLM"/>
    </source>
</evidence>
<feature type="chain" id="PRO_5017976653" description="Outer membrane lipoprotein-sorting protein" evidence="1">
    <location>
        <begin position="30"/>
        <end position="259"/>
    </location>
</feature>
<keyword evidence="3" id="KW-1185">Reference proteome</keyword>
<name>A0A3N1NID6_9GAMM</name>
<accession>A0A3N1NID6</accession>
<evidence type="ECO:0000313" key="2">
    <source>
        <dbReference type="EMBL" id="ROQ18452.1"/>
    </source>
</evidence>
<reference evidence="2 3" key="1">
    <citation type="submission" date="2018-11" db="EMBL/GenBank/DDBJ databases">
        <title>Genomic Encyclopedia of Type Strains, Phase IV (KMG-IV): sequencing the most valuable type-strain genomes for metagenomic binning, comparative biology and taxonomic classification.</title>
        <authorList>
            <person name="Goeker M."/>
        </authorList>
    </citation>
    <scope>NUCLEOTIDE SEQUENCE [LARGE SCALE GENOMIC DNA]</scope>
    <source>
        <strain evidence="2 3">DSM 16974</strain>
    </source>
</reference>
<gene>
    <name evidence="2" type="ORF">EDC38_2679</name>
</gene>
<dbReference type="EMBL" id="RJUK01000002">
    <property type="protein sequence ID" value="ROQ18452.1"/>
    <property type="molecule type" value="Genomic_DNA"/>
</dbReference>
<dbReference type="RefSeq" id="WP_123639081.1">
    <property type="nucleotide sequence ID" value="NZ_RJUK01000002.1"/>
</dbReference>
<evidence type="ECO:0000256" key="1">
    <source>
        <dbReference type="SAM" id="SignalP"/>
    </source>
</evidence>
<feature type="signal peptide" evidence="1">
    <location>
        <begin position="1"/>
        <end position="29"/>
    </location>
</feature>
<dbReference type="Proteomes" id="UP000273643">
    <property type="component" value="Unassembled WGS sequence"/>
</dbReference>
<organism evidence="2 3">
    <name type="scientific">Marinimicrobium koreense</name>
    <dbReference type="NCBI Taxonomy" id="306545"/>
    <lineage>
        <taxon>Bacteria</taxon>
        <taxon>Pseudomonadati</taxon>
        <taxon>Pseudomonadota</taxon>
        <taxon>Gammaproteobacteria</taxon>
        <taxon>Cellvibrionales</taxon>
        <taxon>Cellvibrionaceae</taxon>
        <taxon>Marinimicrobium</taxon>
    </lineage>
</organism>
<dbReference type="AlphaFoldDB" id="A0A3N1NID6"/>
<keyword evidence="1" id="KW-0732">Signal</keyword>
<dbReference type="OrthoDB" id="5704176at2"/>
<sequence length="259" mass="29785">MPLLSGFLRRTLALSGLTSALLMALPASASQPEDLLQTLDQLEHNRPVRVQLLSALWRAEGKGDDREEVEVSVNTVINRGTDGISVTYGWPLLDRLDAEANRLLEDPDARTPTTDFMWRLDLNEVRPLLNAAAPLRREIQRSSFRTLVTDRWQGQPARRLIFDRDKTVLDERARKYVKQFHSTLEVWVDDAGMPLASRLNLHAKGSLLFVIRGEYREESTQHYQVLDGHLIVRERQRWRKTDIPGEHHETQLTQTLQPL</sequence>